<dbReference type="GO" id="GO:0046872">
    <property type="term" value="F:metal ion binding"/>
    <property type="evidence" value="ECO:0007669"/>
    <property type="project" value="UniProtKB-KW"/>
</dbReference>
<proteinExistence type="predicted"/>
<keyword evidence="1" id="KW-0479">Metal-binding</keyword>
<gene>
    <name evidence="3" type="ORF">MNODULE_22695</name>
</gene>
<dbReference type="SUPFAM" id="SSF53800">
    <property type="entry name" value="Chelatase"/>
    <property type="match status" value="1"/>
</dbReference>
<dbReference type="Gene3D" id="3.40.50.1400">
    <property type="match status" value="2"/>
</dbReference>
<evidence type="ECO:0000313" key="3">
    <source>
        <dbReference type="EMBL" id="NKE73573.1"/>
    </source>
</evidence>
<dbReference type="Proteomes" id="UP000534783">
    <property type="component" value="Unassembled WGS sequence"/>
</dbReference>
<comment type="caution">
    <text evidence="3">The sequence shown here is derived from an EMBL/GenBank/DDBJ whole genome shotgun (WGS) entry which is preliminary data.</text>
</comment>
<dbReference type="AlphaFoldDB" id="A0A7X6DUD1"/>
<dbReference type="CDD" id="cd03414">
    <property type="entry name" value="CbiX_SirB_C"/>
    <property type="match status" value="1"/>
</dbReference>
<dbReference type="InterPro" id="IPR050963">
    <property type="entry name" value="Sirohydro_Cobaltochel/CbiX"/>
</dbReference>
<keyword evidence="2" id="KW-0456">Lyase</keyword>
<evidence type="ECO:0000256" key="2">
    <source>
        <dbReference type="ARBA" id="ARBA00023239"/>
    </source>
</evidence>
<keyword evidence="4" id="KW-1185">Reference proteome</keyword>
<reference evidence="3 4" key="1">
    <citation type="journal article" date="2020" name="Nature">
        <title>Bacterial chemolithoautotrophy via manganese oxidation.</title>
        <authorList>
            <person name="Yu H."/>
            <person name="Leadbetter J.R."/>
        </authorList>
    </citation>
    <scope>NUCLEOTIDE SEQUENCE [LARGE SCALE GENOMIC DNA]</scope>
    <source>
        <strain evidence="3 4">Mn-1</strain>
    </source>
</reference>
<dbReference type="CDD" id="cd03416">
    <property type="entry name" value="CbiX_SirB_N"/>
    <property type="match status" value="1"/>
</dbReference>
<protein>
    <submittedName>
        <fullName evidence="3">Sirohydrochlorin chelatase</fullName>
    </submittedName>
</protein>
<evidence type="ECO:0000256" key="1">
    <source>
        <dbReference type="ARBA" id="ARBA00022723"/>
    </source>
</evidence>
<dbReference type="Pfam" id="PF01903">
    <property type="entry name" value="CbiX"/>
    <property type="match status" value="2"/>
</dbReference>
<dbReference type="EMBL" id="VTOW01000008">
    <property type="protein sequence ID" value="NKE73573.1"/>
    <property type="molecule type" value="Genomic_DNA"/>
</dbReference>
<organism evidence="3 4">
    <name type="scientific">Candidatus Manganitrophus noduliformans</name>
    <dbReference type="NCBI Taxonomy" id="2606439"/>
    <lineage>
        <taxon>Bacteria</taxon>
        <taxon>Pseudomonadati</taxon>
        <taxon>Nitrospirota</taxon>
        <taxon>Nitrospiria</taxon>
        <taxon>Candidatus Troglogloeales</taxon>
        <taxon>Candidatus Manganitrophaceae</taxon>
        <taxon>Candidatus Manganitrophus</taxon>
    </lineage>
</organism>
<dbReference type="GO" id="GO:0016829">
    <property type="term" value="F:lyase activity"/>
    <property type="evidence" value="ECO:0007669"/>
    <property type="project" value="UniProtKB-KW"/>
</dbReference>
<dbReference type="PANTHER" id="PTHR33542">
    <property type="entry name" value="SIROHYDROCHLORIN FERROCHELATASE, CHLOROPLASTIC"/>
    <property type="match status" value="1"/>
</dbReference>
<accession>A0A7X6DUD1</accession>
<sequence>MGEAVSVGEGPLLELLGRLARGMMTQEILLLIGHGSRDVEGNEEFLEMVRQLKEKNPRQRIDAAFVELAEPGIKTALDRYADPAPKTVWIMPILFFAAGHSKVEIPEIVNEARRRLPHVTFHYGAPLGIHPILLDIVHERVVAAERTASLFPNGLGSGAATREETAILLIGRGSSDPDANGDLHKIARLYWERYPYGWVESCFIGVTHPDLPTGLKRCIRLGAKRIIAIPYFIFTGVLIKRIHWIISEEQASRPEVEMVAGDYLGRHPALLTLIEERFEAIRKGPVLMNCDLCKYRVHDLVTQTDS</sequence>
<evidence type="ECO:0000313" key="4">
    <source>
        <dbReference type="Proteomes" id="UP000534783"/>
    </source>
</evidence>
<name>A0A7X6DUD1_9BACT</name>
<dbReference type="PANTHER" id="PTHR33542:SF3">
    <property type="entry name" value="SIROHYDROCHLORIN FERROCHELATASE, CHLOROPLASTIC"/>
    <property type="match status" value="1"/>
</dbReference>
<dbReference type="InterPro" id="IPR002762">
    <property type="entry name" value="CbiX-like"/>
</dbReference>